<gene>
    <name evidence="1" type="ORF">JMA_04330</name>
</gene>
<accession>A0A0B5AH76</accession>
<dbReference type="EMBL" id="CP009416">
    <property type="protein sequence ID" value="AJD89750.1"/>
    <property type="molecule type" value="Genomic_DNA"/>
</dbReference>
<evidence type="ECO:0000313" key="1">
    <source>
        <dbReference type="EMBL" id="AJD89750.1"/>
    </source>
</evidence>
<dbReference type="KEGG" id="jeo:JMA_04330"/>
<dbReference type="AlphaFoldDB" id="A0A0B5AH76"/>
<protein>
    <submittedName>
        <fullName evidence="1">Uncharacterized protein</fullName>
    </submittedName>
</protein>
<reference evidence="1 2" key="1">
    <citation type="submission" date="2014-08" db="EMBL/GenBank/DDBJ databases">
        <title>Complete genome of a marine bacteria Jeotgalibacillus malaysiensis.</title>
        <authorList>
            <person name="Yaakop A.S."/>
            <person name="Chan K.-G."/>
            <person name="Goh K.M."/>
        </authorList>
    </citation>
    <scope>NUCLEOTIDE SEQUENCE [LARGE SCALE GENOMIC DNA]</scope>
    <source>
        <strain evidence="1 2">D5</strain>
    </source>
</reference>
<organism evidence="1 2">
    <name type="scientific">Jeotgalibacillus malaysiensis</name>
    <dbReference type="NCBI Taxonomy" id="1508404"/>
    <lineage>
        <taxon>Bacteria</taxon>
        <taxon>Bacillati</taxon>
        <taxon>Bacillota</taxon>
        <taxon>Bacilli</taxon>
        <taxon>Bacillales</taxon>
        <taxon>Caryophanaceae</taxon>
        <taxon>Jeotgalibacillus</taxon>
    </lineage>
</organism>
<evidence type="ECO:0000313" key="2">
    <source>
        <dbReference type="Proteomes" id="UP000031449"/>
    </source>
</evidence>
<proteinExistence type="predicted"/>
<keyword evidence="2" id="KW-1185">Reference proteome</keyword>
<dbReference type="HOGENOM" id="CLU_3290920_0_0_9"/>
<dbReference type="BioCyc" id="JESP1508404:G14D9-9650-MONOMER"/>
<name>A0A0B5AH76_9BACL</name>
<dbReference type="Proteomes" id="UP000031449">
    <property type="component" value="Chromosome"/>
</dbReference>
<sequence length="40" mass="4612">MGKLRCPRVLIFSKGMLKRVNRKKEGSDFEPSFLTSENVL</sequence>